<protein>
    <recommendedName>
        <fullName evidence="10">CRISPR-associated endonuclease Cas1</fullName>
        <ecNumber evidence="10">3.1.-.-</ecNumber>
    </recommendedName>
</protein>
<keyword evidence="7 10" id="KW-0238">DNA-binding</keyword>
<dbReference type="EC" id="3.1.-.-" evidence="10"/>
<dbReference type="NCBIfam" id="TIGR03640">
    <property type="entry name" value="cas1_DVULG"/>
    <property type="match status" value="1"/>
</dbReference>
<name>A0A831RR58_9GAMM</name>
<dbReference type="InterPro" id="IPR019856">
    <property type="entry name" value="CRISPR-assoc_Cas1_DVULG"/>
</dbReference>
<keyword evidence="2 10" id="KW-0479">Metal-binding</keyword>
<evidence type="ECO:0000256" key="10">
    <source>
        <dbReference type="HAMAP-Rule" id="MF_01470"/>
    </source>
</evidence>
<dbReference type="Pfam" id="PF01867">
    <property type="entry name" value="Cas_Cas1"/>
    <property type="match status" value="1"/>
</dbReference>
<evidence type="ECO:0000256" key="5">
    <source>
        <dbReference type="ARBA" id="ARBA00022842"/>
    </source>
</evidence>
<feature type="binding site" evidence="10">
    <location>
        <position position="235"/>
    </location>
    <ligand>
        <name>Mn(2+)</name>
        <dbReference type="ChEBI" id="CHEBI:29035"/>
    </ligand>
</feature>
<dbReference type="GO" id="GO:0016787">
    <property type="term" value="F:hydrolase activity"/>
    <property type="evidence" value="ECO:0007669"/>
    <property type="project" value="UniProtKB-KW"/>
</dbReference>
<keyword evidence="5 10" id="KW-0460">Magnesium</keyword>
<evidence type="ECO:0000313" key="11">
    <source>
        <dbReference type="EMBL" id="HEB97529.1"/>
    </source>
</evidence>
<dbReference type="InterPro" id="IPR002729">
    <property type="entry name" value="CRISPR-assoc_Cas1"/>
</dbReference>
<keyword evidence="6 10" id="KW-0051">Antiviral defense</keyword>
<dbReference type="GO" id="GO:0004520">
    <property type="term" value="F:DNA endonuclease activity"/>
    <property type="evidence" value="ECO:0007669"/>
    <property type="project" value="InterPro"/>
</dbReference>
<evidence type="ECO:0000256" key="9">
    <source>
        <dbReference type="ARBA" id="ARBA00038592"/>
    </source>
</evidence>
<proteinExistence type="inferred from homology"/>
<dbReference type="AlphaFoldDB" id="A0A831RR58"/>
<accession>A0A831RR58</accession>
<keyword evidence="1 10" id="KW-0540">Nuclease</keyword>
<evidence type="ECO:0000256" key="3">
    <source>
        <dbReference type="ARBA" id="ARBA00022759"/>
    </source>
</evidence>
<comment type="function">
    <text evidence="10">CRISPR (clustered regularly interspaced short palindromic repeat), is an adaptive immune system that provides protection against mobile genetic elements (viruses, transposable elements and conjugative plasmids). CRISPR clusters contain spacers, sequences complementary to antecedent mobile elements, and target invading nucleic acids. CRISPR clusters are transcribed and processed into CRISPR RNA (crRNA). Acts as a dsDNA endonuclease. Involved in the integration of spacer DNA into the CRISPR cassette.</text>
</comment>
<organism evidence="11">
    <name type="scientific">Sedimenticola thiotaurini</name>
    <dbReference type="NCBI Taxonomy" id="1543721"/>
    <lineage>
        <taxon>Bacteria</taxon>
        <taxon>Pseudomonadati</taxon>
        <taxon>Pseudomonadota</taxon>
        <taxon>Gammaproteobacteria</taxon>
        <taxon>Chromatiales</taxon>
        <taxon>Sedimenticolaceae</taxon>
        <taxon>Sedimenticola</taxon>
    </lineage>
</organism>
<dbReference type="GO" id="GO:0043571">
    <property type="term" value="P:maintenance of CRISPR repeat elements"/>
    <property type="evidence" value="ECO:0007669"/>
    <property type="project" value="UniProtKB-UniRule"/>
</dbReference>
<reference evidence="11" key="1">
    <citation type="journal article" date="2020" name="mSystems">
        <title>Genome- and Community-Level Interaction Insights into Carbon Utilization and Element Cycling Functions of Hydrothermarchaeota in Hydrothermal Sediment.</title>
        <authorList>
            <person name="Zhou Z."/>
            <person name="Liu Y."/>
            <person name="Xu W."/>
            <person name="Pan J."/>
            <person name="Luo Z.H."/>
            <person name="Li M."/>
        </authorList>
    </citation>
    <scope>NUCLEOTIDE SEQUENCE [LARGE SCALE GENOMIC DNA]</scope>
    <source>
        <strain evidence="11">HyVt-443</strain>
    </source>
</reference>
<evidence type="ECO:0000256" key="6">
    <source>
        <dbReference type="ARBA" id="ARBA00023118"/>
    </source>
</evidence>
<dbReference type="InterPro" id="IPR042211">
    <property type="entry name" value="CRISPR-assoc_Cas1_N"/>
</dbReference>
<evidence type="ECO:0000256" key="2">
    <source>
        <dbReference type="ARBA" id="ARBA00022723"/>
    </source>
</evidence>
<dbReference type="PANTHER" id="PTHR34353">
    <property type="entry name" value="CRISPR-ASSOCIATED ENDONUCLEASE CAS1 1"/>
    <property type="match status" value="1"/>
</dbReference>
<keyword evidence="4 10" id="KW-0378">Hydrolase</keyword>
<dbReference type="Gene3D" id="1.20.120.920">
    <property type="entry name" value="CRISPR-associated endonuclease Cas1, C-terminal domain"/>
    <property type="match status" value="1"/>
</dbReference>
<dbReference type="GO" id="GO:0051607">
    <property type="term" value="P:defense response to virus"/>
    <property type="evidence" value="ECO:0007669"/>
    <property type="project" value="UniProtKB-UniRule"/>
</dbReference>
<evidence type="ECO:0000256" key="1">
    <source>
        <dbReference type="ARBA" id="ARBA00022722"/>
    </source>
</evidence>
<feature type="binding site" evidence="10">
    <location>
        <position position="250"/>
    </location>
    <ligand>
        <name>Mn(2+)</name>
        <dbReference type="ChEBI" id="CHEBI:29035"/>
    </ligand>
</feature>
<evidence type="ECO:0000256" key="4">
    <source>
        <dbReference type="ARBA" id="ARBA00022801"/>
    </source>
</evidence>
<dbReference type="Gene3D" id="3.100.10.20">
    <property type="entry name" value="CRISPR-associated endonuclease Cas1, N-terminal domain"/>
    <property type="match status" value="1"/>
</dbReference>
<evidence type="ECO:0000256" key="8">
    <source>
        <dbReference type="ARBA" id="ARBA00023211"/>
    </source>
</evidence>
<dbReference type="PANTHER" id="PTHR34353:SF2">
    <property type="entry name" value="CRISPR-ASSOCIATED ENDONUCLEASE CAS1 1"/>
    <property type="match status" value="1"/>
</dbReference>
<dbReference type="GO" id="GO:0046872">
    <property type="term" value="F:metal ion binding"/>
    <property type="evidence" value="ECO:0007669"/>
    <property type="project" value="UniProtKB-UniRule"/>
</dbReference>
<dbReference type="Proteomes" id="UP000886251">
    <property type="component" value="Unassembled WGS sequence"/>
</dbReference>
<keyword evidence="3 10" id="KW-0255">Endonuclease</keyword>
<feature type="binding site" evidence="10">
    <location>
        <position position="167"/>
    </location>
    <ligand>
        <name>Mn(2+)</name>
        <dbReference type="ChEBI" id="CHEBI:29035"/>
    </ligand>
</feature>
<dbReference type="NCBIfam" id="TIGR00287">
    <property type="entry name" value="cas1"/>
    <property type="match status" value="1"/>
</dbReference>
<dbReference type="HAMAP" id="MF_01470">
    <property type="entry name" value="Cas1"/>
    <property type="match status" value="1"/>
</dbReference>
<comment type="similarity">
    <text evidence="10">Belongs to the CRISPR-associated endonuclease Cas1 family.</text>
</comment>
<dbReference type="EMBL" id="DRKP01000176">
    <property type="protein sequence ID" value="HEB97529.1"/>
    <property type="molecule type" value="Genomic_DNA"/>
</dbReference>
<comment type="subunit">
    <text evidence="9 10">Homodimer, forms a heterotetramer with a Cas2 homodimer.</text>
</comment>
<dbReference type="InterPro" id="IPR042206">
    <property type="entry name" value="CRISPR-assoc_Cas1_C"/>
</dbReference>
<keyword evidence="8 10" id="KW-0464">Manganese</keyword>
<gene>
    <name evidence="11" type="primary">cas1c</name>
    <name evidence="10" type="synonym">cas1</name>
    <name evidence="11" type="ORF">ENI96_13990</name>
</gene>
<comment type="caution">
    <text evidence="11">The sequence shown here is derived from an EMBL/GenBank/DDBJ whole genome shotgun (WGS) entry which is preliminary data.</text>
</comment>
<evidence type="ECO:0000256" key="7">
    <source>
        <dbReference type="ARBA" id="ARBA00023125"/>
    </source>
</evidence>
<comment type="cofactor">
    <cofactor evidence="10">
        <name>Mg(2+)</name>
        <dbReference type="ChEBI" id="CHEBI:18420"/>
    </cofactor>
    <cofactor evidence="10">
        <name>Mn(2+)</name>
        <dbReference type="ChEBI" id="CHEBI:29035"/>
    </cofactor>
</comment>
<dbReference type="InterPro" id="IPR050646">
    <property type="entry name" value="Cas1"/>
</dbReference>
<dbReference type="CDD" id="cd09721">
    <property type="entry name" value="Cas1_I-C"/>
    <property type="match status" value="1"/>
</dbReference>
<dbReference type="GO" id="GO:0003677">
    <property type="term" value="F:DNA binding"/>
    <property type="evidence" value="ECO:0007669"/>
    <property type="project" value="UniProtKB-KW"/>
</dbReference>
<sequence>MKKTLNTLYVTTQGAWLARERENILVRVEQETRLRLPIHTLGGIVCFGQVSASAPLLGLCAERGVALSFLSENGRFLARLYGPVSGNVLLRREQYRRADDPDGSSAIASVLIAAKIANSRTVLQRTLRDRPNSTGHDRMAMAVDHLKTLQRGTWRSGESLDALRGTEGAAAKCYFGIFNHLITHKNKIFQFGGRSHHPPTDAVNALLSFVYTLLLNDLTGALESVGLDPAVGYLHRDRPGRPGLALDLMEELRAPLADRLVLSLINRRQIRPGGFKRSESGAVTMDEDTRKRVLVAWQNRKRETLTHSFIGETIEIGLLPHIQAQLFARFLRGDLDAYPAFIWR</sequence>